<gene>
    <name evidence="4" type="ORF">CTAYLR_006855</name>
</gene>
<dbReference type="InterPro" id="IPR019560">
    <property type="entry name" value="Mitochondrial_18_kDa_protein"/>
</dbReference>
<dbReference type="PANTHER" id="PTHR11001">
    <property type="entry name" value="MITOCHONDRIAL FISSION PROCESS PROTEIN 1"/>
    <property type="match status" value="1"/>
</dbReference>
<reference evidence="4" key="1">
    <citation type="submission" date="2023-01" db="EMBL/GenBank/DDBJ databases">
        <title>Metagenome sequencing of chrysophaentin producing Chrysophaeum taylorii.</title>
        <authorList>
            <person name="Davison J."/>
            <person name="Bewley C."/>
        </authorList>
    </citation>
    <scope>NUCLEOTIDE SEQUENCE</scope>
    <source>
        <strain evidence="4">NIES-1699</strain>
    </source>
</reference>
<dbReference type="GO" id="GO:0005739">
    <property type="term" value="C:mitochondrion"/>
    <property type="evidence" value="ECO:0007669"/>
    <property type="project" value="TreeGrafter"/>
</dbReference>
<sequence length="165" mass="18079">MEDIDYFRDTPLRLMGYANEVGESFKPLISRSAYLLSYALAGTYVLGDSYDKYERERRADRSDDAALVSGVKALVWQAFASVIIPGFVVNRIVATAGYFTSSTSLSNPAAKRYAPTLVGLASIPFIVKPIDAAVDKMMETYVDPVLDRAVPEGPRCRPPSSSLPE</sequence>
<dbReference type="PANTHER" id="PTHR11001:SF2">
    <property type="entry name" value="MITOCHONDRIAL FISSION PROCESS PROTEIN 1"/>
    <property type="match status" value="1"/>
</dbReference>
<dbReference type="Proteomes" id="UP001230188">
    <property type="component" value="Unassembled WGS sequence"/>
</dbReference>
<dbReference type="EMBL" id="JAQMWT010000673">
    <property type="protein sequence ID" value="KAJ8598439.1"/>
    <property type="molecule type" value="Genomic_DNA"/>
</dbReference>
<keyword evidence="5" id="KW-1185">Reference proteome</keyword>
<organism evidence="4 5">
    <name type="scientific">Chrysophaeum taylorii</name>
    <dbReference type="NCBI Taxonomy" id="2483200"/>
    <lineage>
        <taxon>Eukaryota</taxon>
        <taxon>Sar</taxon>
        <taxon>Stramenopiles</taxon>
        <taxon>Ochrophyta</taxon>
        <taxon>Pelagophyceae</taxon>
        <taxon>Pelagomonadales</taxon>
        <taxon>Pelagomonadaceae</taxon>
        <taxon>Chrysophaeum</taxon>
    </lineage>
</organism>
<evidence type="ECO:0000256" key="2">
    <source>
        <dbReference type="ARBA" id="ARBA00017835"/>
    </source>
</evidence>
<dbReference type="AlphaFoldDB" id="A0AAD7XHL0"/>
<accession>A0AAD7XHL0</accession>
<comment type="similarity">
    <text evidence="1">Belongs to the MTFP1 family.</text>
</comment>
<dbReference type="Pfam" id="PF10558">
    <property type="entry name" value="MTP18"/>
    <property type="match status" value="1"/>
</dbReference>
<protein>
    <recommendedName>
        <fullName evidence="2">Mitochondrial fission process protein 1</fullName>
    </recommendedName>
    <alternativeName>
        <fullName evidence="3">Mitochondrial 18 kDa protein</fullName>
    </alternativeName>
</protein>
<evidence type="ECO:0000313" key="4">
    <source>
        <dbReference type="EMBL" id="KAJ8598439.1"/>
    </source>
</evidence>
<proteinExistence type="inferred from homology"/>
<evidence type="ECO:0000256" key="1">
    <source>
        <dbReference type="ARBA" id="ARBA00009224"/>
    </source>
</evidence>
<name>A0AAD7XHL0_9STRA</name>
<evidence type="ECO:0000256" key="3">
    <source>
        <dbReference type="ARBA" id="ARBA00029631"/>
    </source>
</evidence>
<dbReference type="GO" id="GO:0000266">
    <property type="term" value="P:mitochondrial fission"/>
    <property type="evidence" value="ECO:0007669"/>
    <property type="project" value="TreeGrafter"/>
</dbReference>
<comment type="caution">
    <text evidence="4">The sequence shown here is derived from an EMBL/GenBank/DDBJ whole genome shotgun (WGS) entry which is preliminary data.</text>
</comment>
<evidence type="ECO:0000313" key="5">
    <source>
        <dbReference type="Proteomes" id="UP001230188"/>
    </source>
</evidence>